<comment type="caution">
    <text evidence="3">The sequence shown here is derived from an EMBL/GenBank/DDBJ whole genome shotgun (WGS) entry which is preliminary data.</text>
</comment>
<name>A0ABR2GMD0_9EUKA</name>
<proteinExistence type="predicted"/>
<feature type="compositionally biased region" description="Low complexity" evidence="2">
    <location>
        <begin position="79"/>
        <end position="100"/>
    </location>
</feature>
<reference evidence="3 5" key="1">
    <citation type="submission" date="2024-04" db="EMBL/GenBank/DDBJ databases">
        <title>Tritrichomonas musculus Genome.</title>
        <authorList>
            <person name="Alves-Ferreira E."/>
            <person name="Grigg M."/>
            <person name="Lorenzi H."/>
            <person name="Galac M."/>
        </authorList>
    </citation>
    <scope>NUCLEOTIDE SEQUENCE [LARGE SCALE GENOMIC DNA]</scope>
    <source>
        <strain evidence="3 5">EAF2021</strain>
    </source>
</reference>
<evidence type="ECO:0000256" key="1">
    <source>
        <dbReference type="ARBA" id="ARBA00023117"/>
    </source>
</evidence>
<keyword evidence="1" id="KW-0103">Bromodomain</keyword>
<evidence type="ECO:0000313" key="5">
    <source>
        <dbReference type="Proteomes" id="UP001470230"/>
    </source>
</evidence>
<feature type="region of interest" description="Disordered" evidence="2">
    <location>
        <begin position="77"/>
        <end position="106"/>
    </location>
</feature>
<evidence type="ECO:0000313" key="3">
    <source>
        <dbReference type="EMBL" id="KAK8835069.1"/>
    </source>
</evidence>
<evidence type="ECO:0000256" key="2">
    <source>
        <dbReference type="SAM" id="MobiDB-lite"/>
    </source>
</evidence>
<dbReference type="Gene3D" id="1.20.920.10">
    <property type="entry name" value="Bromodomain-like"/>
    <property type="match status" value="1"/>
</dbReference>
<gene>
    <name evidence="4" type="ORF">M9Y10_013805</name>
    <name evidence="3" type="ORF">M9Y10_018123</name>
</gene>
<keyword evidence="5" id="KW-1185">Reference proteome</keyword>
<evidence type="ECO:0000313" key="4">
    <source>
        <dbReference type="EMBL" id="KAK8895919.1"/>
    </source>
</evidence>
<organism evidence="3 5">
    <name type="scientific">Tritrichomonas musculus</name>
    <dbReference type="NCBI Taxonomy" id="1915356"/>
    <lineage>
        <taxon>Eukaryota</taxon>
        <taxon>Metamonada</taxon>
        <taxon>Parabasalia</taxon>
        <taxon>Tritrichomonadida</taxon>
        <taxon>Tritrichomonadidae</taxon>
        <taxon>Tritrichomonas</taxon>
    </lineage>
</organism>
<accession>A0ABR2GMD0</accession>
<dbReference type="SUPFAM" id="SSF47370">
    <property type="entry name" value="Bromodomain"/>
    <property type="match status" value="1"/>
</dbReference>
<dbReference type="EMBL" id="JAPFFF010000240">
    <property type="protein sequence ID" value="KAK8835069.1"/>
    <property type="molecule type" value="Genomic_DNA"/>
</dbReference>
<sequence>MKSLTNYFQYKKRDDGKHSDIIIKIKYLIKKLKNADDESIFAQKYQNLFGDDYKDVIKHPININQIIKKNFDIIPSDLSSESENDNNNNSNNNNNNNNNNILKKNL</sequence>
<dbReference type="InterPro" id="IPR036427">
    <property type="entry name" value="Bromodomain-like_sf"/>
</dbReference>
<protein>
    <recommendedName>
        <fullName evidence="6">Bromo domain-containing protein</fullName>
    </recommendedName>
</protein>
<dbReference type="Proteomes" id="UP001470230">
    <property type="component" value="Unassembled WGS sequence"/>
</dbReference>
<dbReference type="EMBL" id="JAPFFF010000002">
    <property type="protein sequence ID" value="KAK8895919.1"/>
    <property type="molecule type" value="Genomic_DNA"/>
</dbReference>
<evidence type="ECO:0008006" key="6">
    <source>
        <dbReference type="Google" id="ProtNLM"/>
    </source>
</evidence>